<evidence type="ECO:0000256" key="11">
    <source>
        <dbReference type="ARBA" id="ARBA00023136"/>
    </source>
</evidence>
<proteinExistence type="inferred from homology"/>
<evidence type="ECO:0000256" key="3">
    <source>
        <dbReference type="ARBA" id="ARBA00006462"/>
    </source>
</evidence>
<dbReference type="GO" id="GO:0016020">
    <property type="term" value="C:membrane"/>
    <property type="evidence" value="ECO:0007669"/>
    <property type="project" value="UniProtKB-SubCell"/>
</dbReference>
<keyword evidence="5" id="KW-0328">Glycosyltransferase</keyword>
<organism evidence="13 14">
    <name type="scientific">Lecanosticta acicola</name>
    <dbReference type="NCBI Taxonomy" id="111012"/>
    <lineage>
        <taxon>Eukaryota</taxon>
        <taxon>Fungi</taxon>
        <taxon>Dikarya</taxon>
        <taxon>Ascomycota</taxon>
        <taxon>Pezizomycotina</taxon>
        <taxon>Dothideomycetes</taxon>
        <taxon>Dothideomycetidae</taxon>
        <taxon>Mycosphaerellales</taxon>
        <taxon>Mycosphaerellaceae</taxon>
        <taxon>Lecanosticta</taxon>
    </lineage>
</organism>
<keyword evidence="14" id="KW-1185">Reference proteome</keyword>
<dbReference type="GO" id="GO:0016263">
    <property type="term" value="F:glycoprotein-N-acetylgalactosamine 3-beta-galactosyltransferase activity"/>
    <property type="evidence" value="ECO:0007669"/>
    <property type="project" value="UniProtKB-EC"/>
</dbReference>
<name>A0AAI8YZU3_9PEZI</name>
<evidence type="ECO:0000256" key="5">
    <source>
        <dbReference type="ARBA" id="ARBA00022676"/>
    </source>
</evidence>
<dbReference type="EMBL" id="CAVMBE010000030">
    <property type="protein sequence ID" value="CAK4026167.1"/>
    <property type="molecule type" value="Genomic_DNA"/>
</dbReference>
<keyword evidence="10" id="KW-1133">Transmembrane helix</keyword>
<evidence type="ECO:0000256" key="2">
    <source>
        <dbReference type="ARBA" id="ARBA00004922"/>
    </source>
</evidence>
<keyword evidence="11" id="KW-0472">Membrane</keyword>
<comment type="similarity">
    <text evidence="3">Belongs to the glycosyltransferase 31 family. Beta3-Gal-T subfamily.</text>
</comment>
<dbReference type="GO" id="GO:0000166">
    <property type="term" value="F:nucleotide binding"/>
    <property type="evidence" value="ECO:0007669"/>
    <property type="project" value="UniProtKB-KW"/>
</dbReference>
<comment type="subcellular location">
    <subcellularLocation>
        <location evidence="1">Membrane</location>
        <topology evidence="1">Single-pass type II membrane protein</topology>
    </subcellularLocation>
</comment>
<sequence>MSTLLPMWPQSKRRSRTLRRNGFIFVLCCLVFSLWKTDLLYDLKSSGFKITNHAGSRKSNSKAVLPCRTLPGADETLVILKTGATELQDRLPVHLKTTFRCYPHYIIVSDHAEAFQGETIRDVLGTSVSTEKLDAHADFGLYRRLRDSGRKALEISELSGSESQETNWSGNRGNRGWKVDKWKFLPMVNSTYYEFPQFRWYVFLEADTYVMWATLLQYLQALDSRKEYYLGNQMVIGEDVFAHGGSGFVVSNPAMKVMVDYYRQYKGELEAYTDWHWAGDCVLGMAFKKAKIPLTYAWPIIQEGYPGVVPYGKRNDASIPDPRKRLWCYPTASFHHVSPEMVEDLWEFEMQWLEKKGKDEKPWLRHKEFFEQYLLPRMRETSTDWDSENDLDQGLGLSLDECEAKCKATAECMQWSLEKNGGLCKIRNDPGLGKYKANVTSGWMYDRIVKFTQDQAPCGDEGWILK</sequence>
<feature type="domain" description="Fringe-like glycosyltransferase" evidence="12">
    <location>
        <begin position="197"/>
        <end position="295"/>
    </location>
</feature>
<evidence type="ECO:0000256" key="8">
    <source>
        <dbReference type="ARBA" id="ARBA00022741"/>
    </source>
</evidence>
<evidence type="ECO:0000256" key="1">
    <source>
        <dbReference type="ARBA" id="ARBA00004606"/>
    </source>
</evidence>
<keyword evidence="6" id="KW-0808">Transferase</keyword>
<dbReference type="PANTHER" id="PTHR23033:SF47">
    <property type="entry name" value="APPLE DOMAIN-CONTAINING PROTEIN-RELATED"/>
    <property type="match status" value="1"/>
</dbReference>
<gene>
    <name evidence="13" type="ORF">LECACI_7A005005</name>
</gene>
<dbReference type="Proteomes" id="UP001296104">
    <property type="component" value="Unassembled WGS sequence"/>
</dbReference>
<evidence type="ECO:0000256" key="4">
    <source>
        <dbReference type="ARBA" id="ARBA00012557"/>
    </source>
</evidence>
<accession>A0AAI8YZU3</accession>
<dbReference type="Pfam" id="PF02434">
    <property type="entry name" value="Fringe"/>
    <property type="match status" value="1"/>
</dbReference>
<evidence type="ECO:0000313" key="13">
    <source>
        <dbReference type="EMBL" id="CAK4026167.1"/>
    </source>
</evidence>
<reference evidence="13" key="1">
    <citation type="submission" date="2023-11" db="EMBL/GenBank/DDBJ databases">
        <authorList>
            <person name="Alioto T."/>
            <person name="Alioto T."/>
            <person name="Gomez Garrido J."/>
        </authorList>
    </citation>
    <scope>NUCLEOTIDE SEQUENCE</scope>
</reference>
<evidence type="ECO:0000259" key="12">
    <source>
        <dbReference type="Pfam" id="PF02434"/>
    </source>
</evidence>
<comment type="caution">
    <text evidence="13">The sequence shown here is derived from an EMBL/GenBank/DDBJ whole genome shotgun (WGS) entry which is preliminary data.</text>
</comment>
<dbReference type="AlphaFoldDB" id="A0AAI8YZU3"/>
<keyword evidence="8" id="KW-0547">Nucleotide-binding</keyword>
<evidence type="ECO:0000256" key="10">
    <source>
        <dbReference type="ARBA" id="ARBA00022989"/>
    </source>
</evidence>
<dbReference type="InterPro" id="IPR003378">
    <property type="entry name" value="Fringe-like_glycosylTrfase"/>
</dbReference>
<evidence type="ECO:0000256" key="6">
    <source>
        <dbReference type="ARBA" id="ARBA00022679"/>
    </source>
</evidence>
<evidence type="ECO:0000256" key="7">
    <source>
        <dbReference type="ARBA" id="ARBA00022692"/>
    </source>
</evidence>
<evidence type="ECO:0000313" key="14">
    <source>
        <dbReference type="Proteomes" id="UP001296104"/>
    </source>
</evidence>
<dbReference type="EC" id="2.4.1.122" evidence="4"/>
<keyword evidence="7" id="KW-0812">Transmembrane</keyword>
<comment type="pathway">
    <text evidence="2">Protein modification; protein glycosylation.</text>
</comment>
<dbReference type="InterPro" id="IPR026050">
    <property type="entry name" value="C1GALT1/C1GALT1_chp1"/>
</dbReference>
<keyword evidence="9" id="KW-0735">Signal-anchor</keyword>
<evidence type="ECO:0000256" key="9">
    <source>
        <dbReference type="ARBA" id="ARBA00022968"/>
    </source>
</evidence>
<dbReference type="Gene3D" id="3.90.550.50">
    <property type="match status" value="1"/>
</dbReference>
<dbReference type="PANTHER" id="PTHR23033">
    <property type="entry name" value="BETA1,3-GALACTOSYLTRANSFERASE"/>
    <property type="match status" value="1"/>
</dbReference>
<protein>
    <recommendedName>
        <fullName evidence="4">N-acetylgalactosaminide beta-1,3-galactosyltransferase</fullName>
        <ecNumber evidence="4">2.4.1.122</ecNumber>
    </recommendedName>
</protein>